<dbReference type="InterPro" id="IPR050624">
    <property type="entry name" value="HTH-type_Tx_Regulator"/>
</dbReference>
<reference evidence="6 7" key="1">
    <citation type="submission" date="2017-05" db="EMBL/GenBank/DDBJ databases">
        <title>Virgibacillus sp. AK90 isolated from a saltern of Kakinada, India.</title>
        <authorList>
            <person name="Gupta V."/>
            <person name="Sidhu C."/>
            <person name="Korpole S."/>
            <person name="Pinnaka A.K."/>
        </authorList>
    </citation>
    <scope>NUCLEOTIDE SEQUENCE [LARGE SCALE GENOMIC DNA]</scope>
    <source>
        <strain evidence="6 7">AK90</strain>
    </source>
</reference>
<evidence type="ECO:0000313" key="7">
    <source>
        <dbReference type="Proteomes" id="UP000256488"/>
    </source>
</evidence>
<evidence type="ECO:0000256" key="4">
    <source>
        <dbReference type="SAM" id="Coils"/>
    </source>
</evidence>
<gene>
    <name evidence="6" type="ORF">CAI16_03510</name>
</gene>
<evidence type="ECO:0000259" key="5">
    <source>
        <dbReference type="PROSITE" id="PS50977"/>
    </source>
</evidence>
<feature type="domain" description="HTH tetR-type" evidence="5">
    <location>
        <begin position="2"/>
        <end position="62"/>
    </location>
</feature>
<dbReference type="EMBL" id="NFZX01000004">
    <property type="protein sequence ID" value="RFA36687.1"/>
    <property type="molecule type" value="Genomic_DNA"/>
</dbReference>
<dbReference type="InterPro" id="IPR009057">
    <property type="entry name" value="Homeodomain-like_sf"/>
</dbReference>
<dbReference type="SUPFAM" id="SSF46689">
    <property type="entry name" value="Homeodomain-like"/>
    <property type="match status" value="1"/>
</dbReference>
<keyword evidence="4" id="KW-0175">Coiled coil</keyword>
<organism evidence="6 7">
    <name type="scientific">Virgibacillus dokdonensis</name>
    <dbReference type="NCBI Taxonomy" id="302167"/>
    <lineage>
        <taxon>Bacteria</taxon>
        <taxon>Bacillati</taxon>
        <taxon>Bacillota</taxon>
        <taxon>Bacilli</taxon>
        <taxon>Bacillales</taxon>
        <taxon>Bacillaceae</taxon>
        <taxon>Virgibacillus</taxon>
    </lineage>
</organism>
<dbReference type="Pfam" id="PF00440">
    <property type="entry name" value="TetR_N"/>
    <property type="match status" value="1"/>
</dbReference>
<dbReference type="PRINTS" id="PR00455">
    <property type="entry name" value="HTHTETR"/>
</dbReference>
<dbReference type="RefSeq" id="WP_116277308.1">
    <property type="nucleotide sequence ID" value="NZ_NFZX01000004.1"/>
</dbReference>
<evidence type="ECO:0000313" key="6">
    <source>
        <dbReference type="EMBL" id="RFA36687.1"/>
    </source>
</evidence>
<sequence length="320" mass="37521">MLEKKKKLMEIGMKLIAEKGYHNTSIQEIANKAGISKGSFYSYFPSKKAFTITTVKAFHIQVMEELSQVDVEGDDKECFAKQIAILMKYMEQHKDHIMMYFRSNILIIEELDQQLSDVRVDHFHWLKDNLEKIYGKQLREFLIDSIIQAEGLLHSYFHWFVLENVDLDKEQAGEFIVRRLHDLIMGMLKRESTRLVDVAQIPEIYKSTRRSTLEKQTLQKVLNALKEKIALLDVQQSKKERLYEAVRLLEKEGLEDCNIVVIQGLLTHFYAYDILIEDVSKIATILNYYNSLIVMERSNTGEEDYNCWNGCMDDFFISCM</sequence>
<feature type="coiled-coil region" evidence="4">
    <location>
        <begin position="215"/>
        <end position="252"/>
    </location>
</feature>
<evidence type="ECO:0000256" key="2">
    <source>
        <dbReference type="ARBA" id="ARBA00023125"/>
    </source>
</evidence>
<comment type="caution">
    <text evidence="6">The sequence shown here is derived from an EMBL/GenBank/DDBJ whole genome shotgun (WGS) entry which is preliminary data.</text>
</comment>
<dbReference type="Proteomes" id="UP000256488">
    <property type="component" value="Unassembled WGS sequence"/>
</dbReference>
<name>A0A3E0WXP2_9BACI</name>
<protein>
    <recommendedName>
        <fullName evidence="5">HTH tetR-type domain-containing protein</fullName>
    </recommendedName>
</protein>
<feature type="DNA-binding region" description="H-T-H motif" evidence="3">
    <location>
        <begin position="25"/>
        <end position="44"/>
    </location>
</feature>
<dbReference type="PANTHER" id="PTHR43479">
    <property type="entry name" value="ACREF/ENVCD OPERON REPRESSOR-RELATED"/>
    <property type="match status" value="1"/>
</dbReference>
<keyword evidence="2 3" id="KW-0238">DNA-binding</keyword>
<dbReference type="GO" id="GO:0003677">
    <property type="term" value="F:DNA binding"/>
    <property type="evidence" value="ECO:0007669"/>
    <property type="project" value="UniProtKB-UniRule"/>
</dbReference>
<keyword evidence="1" id="KW-0678">Repressor</keyword>
<dbReference type="PANTHER" id="PTHR43479:SF22">
    <property type="entry name" value="TRANSCRIPTIONAL REGULATOR, TETR FAMILY"/>
    <property type="match status" value="1"/>
</dbReference>
<dbReference type="AlphaFoldDB" id="A0A3E0WXP2"/>
<accession>A0A3E0WXP2</accession>
<evidence type="ECO:0000256" key="3">
    <source>
        <dbReference type="PROSITE-ProRule" id="PRU00335"/>
    </source>
</evidence>
<dbReference type="InterPro" id="IPR001647">
    <property type="entry name" value="HTH_TetR"/>
</dbReference>
<proteinExistence type="predicted"/>
<dbReference type="Gene3D" id="1.10.357.10">
    <property type="entry name" value="Tetracycline Repressor, domain 2"/>
    <property type="match status" value="1"/>
</dbReference>
<evidence type="ECO:0000256" key="1">
    <source>
        <dbReference type="ARBA" id="ARBA00022491"/>
    </source>
</evidence>
<dbReference type="PROSITE" id="PS50977">
    <property type="entry name" value="HTH_TETR_2"/>
    <property type="match status" value="1"/>
</dbReference>